<evidence type="ECO:0000313" key="2">
    <source>
        <dbReference type="EMBL" id="MDP5274087.1"/>
    </source>
</evidence>
<proteinExistence type="predicted"/>
<reference evidence="2 3" key="1">
    <citation type="submission" date="2023-08" db="EMBL/GenBank/DDBJ databases">
        <authorList>
            <person name="Park J.-S."/>
        </authorList>
    </citation>
    <scope>NUCLEOTIDE SEQUENCE [LARGE SCALE GENOMIC DNA]</scope>
    <source>
        <strain evidence="2 3">2205SS18-9</strain>
    </source>
</reference>
<feature type="domain" description="Cyclic-phosphate processing Receiver" evidence="1">
    <location>
        <begin position="2"/>
        <end position="85"/>
    </location>
</feature>
<evidence type="ECO:0000259" key="1">
    <source>
        <dbReference type="Pfam" id="PF20274"/>
    </source>
</evidence>
<protein>
    <submittedName>
        <fullName evidence="2">Cell division protein FtsJ</fullName>
    </submittedName>
</protein>
<name>A0ABT9IXK2_9BACL</name>
<gene>
    <name evidence="2" type="ORF">Q5Y73_08215</name>
</gene>
<dbReference type="Proteomes" id="UP001231941">
    <property type="component" value="Unassembled WGS sequence"/>
</dbReference>
<dbReference type="Pfam" id="PF20274">
    <property type="entry name" value="cREC_REC"/>
    <property type="match status" value="1"/>
</dbReference>
<keyword evidence="2" id="KW-0132">Cell division</keyword>
<sequence>MINVYLDDLRPCPKGFVLAKNIEECILLLQESEVNILSLDFDLGWQEPTGFDLTKMMVEKKCFAKEIYLHTSDSNGRMKMYQLLYEHKPEGVVLHNGPMPYELLEQYL</sequence>
<dbReference type="EMBL" id="JAVAMP010000002">
    <property type="protein sequence ID" value="MDP5274087.1"/>
    <property type="molecule type" value="Genomic_DNA"/>
</dbReference>
<keyword evidence="3" id="KW-1185">Reference proteome</keyword>
<keyword evidence="2" id="KW-0131">Cell cycle</keyword>
<accession>A0ABT9IXK2</accession>
<comment type="caution">
    <text evidence="2">The sequence shown here is derived from an EMBL/GenBank/DDBJ whole genome shotgun (WGS) entry which is preliminary data.</text>
</comment>
<dbReference type="GO" id="GO:0051301">
    <property type="term" value="P:cell division"/>
    <property type="evidence" value="ECO:0007669"/>
    <property type="project" value="UniProtKB-KW"/>
</dbReference>
<dbReference type="RefSeq" id="WP_305991377.1">
    <property type="nucleotide sequence ID" value="NZ_JAVAMP010000002.1"/>
</dbReference>
<dbReference type="InterPro" id="IPR046909">
    <property type="entry name" value="cREC_REC"/>
</dbReference>
<evidence type="ECO:0000313" key="3">
    <source>
        <dbReference type="Proteomes" id="UP001231941"/>
    </source>
</evidence>
<organism evidence="2 3">
    <name type="scientific">Chengkuizengella axinellae</name>
    <dbReference type="NCBI Taxonomy" id="3064388"/>
    <lineage>
        <taxon>Bacteria</taxon>
        <taxon>Bacillati</taxon>
        <taxon>Bacillota</taxon>
        <taxon>Bacilli</taxon>
        <taxon>Bacillales</taxon>
        <taxon>Paenibacillaceae</taxon>
        <taxon>Chengkuizengella</taxon>
    </lineage>
</organism>